<evidence type="ECO:0000256" key="1">
    <source>
        <dbReference type="SAM" id="MobiDB-lite"/>
    </source>
</evidence>
<evidence type="ECO:0000313" key="3">
    <source>
        <dbReference type="Proteomes" id="UP001175000"/>
    </source>
</evidence>
<dbReference type="AlphaFoldDB" id="A0AA40C5G0"/>
<dbReference type="Proteomes" id="UP001175000">
    <property type="component" value="Unassembled WGS sequence"/>
</dbReference>
<keyword evidence="3" id="KW-1185">Reference proteome</keyword>
<evidence type="ECO:0000313" key="2">
    <source>
        <dbReference type="EMBL" id="KAK0625837.1"/>
    </source>
</evidence>
<name>A0AA40C5G0_9PEZI</name>
<gene>
    <name evidence="2" type="ORF">B0T14DRAFT_88087</name>
</gene>
<dbReference type="EMBL" id="JAULSU010000002">
    <property type="protein sequence ID" value="KAK0625837.1"/>
    <property type="molecule type" value="Genomic_DNA"/>
</dbReference>
<comment type="caution">
    <text evidence="2">The sequence shown here is derived from an EMBL/GenBank/DDBJ whole genome shotgun (WGS) entry which is preliminary data.</text>
</comment>
<accession>A0AA40C5G0</accession>
<organism evidence="2 3">
    <name type="scientific">Immersiella caudata</name>
    <dbReference type="NCBI Taxonomy" id="314043"/>
    <lineage>
        <taxon>Eukaryota</taxon>
        <taxon>Fungi</taxon>
        <taxon>Dikarya</taxon>
        <taxon>Ascomycota</taxon>
        <taxon>Pezizomycotina</taxon>
        <taxon>Sordariomycetes</taxon>
        <taxon>Sordariomycetidae</taxon>
        <taxon>Sordariales</taxon>
        <taxon>Lasiosphaeriaceae</taxon>
        <taxon>Immersiella</taxon>
    </lineage>
</organism>
<reference evidence="2" key="1">
    <citation type="submission" date="2023-06" db="EMBL/GenBank/DDBJ databases">
        <title>Genome-scale phylogeny and comparative genomics of the fungal order Sordariales.</title>
        <authorList>
            <consortium name="Lawrence Berkeley National Laboratory"/>
            <person name="Hensen N."/>
            <person name="Bonometti L."/>
            <person name="Westerberg I."/>
            <person name="Brannstrom I.O."/>
            <person name="Guillou S."/>
            <person name="Cros-Aarteil S."/>
            <person name="Calhoun S."/>
            <person name="Haridas S."/>
            <person name="Kuo A."/>
            <person name="Mondo S."/>
            <person name="Pangilinan J."/>
            <person name="Riley R."/>
            <person name="Labutti K."/>
            <person name="Andreopoulos B."/>
            <person name="Lipzen A."/>
            <person name="Chen C."/>
            <person name="Yanf M."/>
            <person name="Daum C."/>
            <person name="Ng V."/>
            <person name="Clum A."/>
            <person name="Steindorff A."/>
            <person name="Ohm R."/>
            <person name="Martin F."/>
            <person name="Silar P."/>
            <person name="Natvig D."/>
            <person name="Lalanne C."/>
            <person name="Gautier V."/>
            <person name="Ament-Velasquez S.L."/>
            <person name="Kruys A."/>
            <person name="Hutchinson M.I."/>
            <person name="Powell A.J."/>
            <person name="Barry K."/>
            <person name="Miller A.N."/>
            <person name="Grigoriev I.V."/>
            <person name="Debuchy R."/>
            <person name="Gladieux P."/>
            <person name="Thoren M.H."/>
            <person name="Johannesson H."/>
        </authorList>
    </citation>
    <scope>NUCLEOTIDE SEQUENCE</scope>
    <source>
        <strain evidence="2">CBS 606.72</strain>
    </source>
</reference>
<dbReference type="SUPFAM" id="SSF69318">
    <property type="entry name" value="Integrin alpha N-terminal domain"/>
    <property type="match status" value="1"/>
</dbReference>
<feature type="region of interest" description="Disordered" evidence="1">
    <location>
        <begin position="270"/>
        <end position="289"/>
    </location>
</feature>
<evidence type="ECO:0008006" key="4">
    <source>
        <dbReference type="Google" id="ProtNLM"/>
    </source>
</evidence>
<dbReference type="InterPro" id="IPR028994">
    <property type="entry name" value="Integrin_alpha_N"/>
</dbReference>
<feature type="region of interest" description="Disordered" evidence="1">
    <location>
        <begin position="1"/>
        <end position="55"/>
    </location>
</feature>
<proteinExistence type="predicted"/>
<sequence length="652" mass="70643">MQESVCQACGARSQWRGSHPGGRRSLISSSASEKLAPAPVQSEPATSSSHHGVPEKEQSFSLGAALAKMDPLSITVSYIALASCLAKVTGSVIEITRDARHAGEELDAISAGLQSLDAILTPFAIRLPTLAAAPKELIQPVNAILLRCVTVLEQIDRAVKKYRKNRVPGFAKIGWIVSGQSDMRKLRDSLEESKTGLNLGIHLISISVSEGVKEDTTAIRADMGELLAKMESFQSGHRKKAEVERWMEDIGVLTAYAETAYAETAYQASVTGPADDDPSPPASEPTTGDTSAAIFKAVYTEGDPGDGIGGYDLGSPSDRVFALDYKSSGKLDHLVLFRPGKGRIAILQNRSGVFTPVLESASGIATFDIRAPHDRAIAFDYNSTGHLDHIAFYRPGSGVIYIVRTSAGNKFTTVFQSHAGLGGYGLHSPSDRIFAFDYNHSGKQDHLAIYCPGTGIILIFRNDAGTFSPVYTSHTGIGTFDLLHTNDRAFAFDWDSSGKMDHIALYRPGEGVFTVVKNDHGKFTSVWTSPKSIIPQSPPQGIGDYDLADERDMAFAYDWAHTGRLDHVALYRPGTETFWVVARDHSDAKRMNGWKTVFPEGEGSAGQGVGGYDLKRESDRIFAFDYDSMGKMDCLVANRRNGTGTIWIVKHV</sequence>
<protein>
    <recommendedName>
        <fullName evidence="4">Fungal N-terminal domain-containing protein</fullName>
    </recommendedName>
</protein>